<sequence length="34" mass="4116">MKLIYINSLLIKELKLLFLTIIMQKFLIMKLHVL</sequence>
<dbReference type="EMBL" id="BK032759">
    <property type="protein sequence ID" value="DAF58870.1"/>
    <property type="molecule type" value="Genomic_DNA"/>
</dbReference>
<accession>A0A8S5T6K0</accession>
<evidence type="ECO:0000313" key="1">
    <source>
        <dbReference type="EMBL" id="DAF58870.1"/>
    </source>
</evidence>
<organism evidence="1">
    <name type="scientific">Siphoviridae sp. ctxMM9</name>
    <dbReference type="NCBI Taxonomy" id="2827973"/>
    <lineage>
        <taxon>Viruses</taxon>
        <taxon>Duplodnaviria</taxon>
        <taxon>Heunggongvirae</taxon>
        <taxon>Uroviricota</taxon>
        <taxon>Caudoviricetes</taxon>
    </lineage>
</organism>
<name>A0A8S5T6K0_9CAUD</name>
<reference evidence="1" key="1">
    <citation type="journal article" date="2021" name="Proc. Natl. Acad. Sci. U.S.A.">
        <title>A Catalog of Tens of Thousands of Viruses from Human Metagenomes Reveals Hidden Associations with Chronic Diseases.</title>
        <authorList>
            <person name="Tisza M.J."/>
            <person name="Buck C.B."/>
        </authorList>
    </citation>
    <scope>NUCLEOTIDE SEQUENCE</scope>
    <source>
        <strain evidence="1">CtxMM9</strain>
    </source>
</reference>
<protein>
    <submittedName>
        <fullName evidence="1">Uncharacterized protein</fullName>
    </submittedName>
</protein>
<proteinExistence type="predicted"/>